<keyword evidence="8" id="KW-1185">Reference proteome</keyword>
<evidence type="ECO:0000313" key="7">
    <source>
        <dbReference type="EMBL" id="ADG93305.1"/>
    </source>
</evidence>
<dbReference type="InterPro" id="IPR002942">
    <property type="entry name" value="S4_RNA-bd"/>
</dbReference>
<keyword evidence="2" id="KW-0699">rRNA-binding</keyword>
<evidence type="ECO:0000256" key="3">
    <source>
        <dbReference type="ARBA" id="ARBA00022884"/>
    </source>
</evidence>
<keyword evidence="1" id="KW-0820">tRNA-binding</keyword>
<evidence type="ECO:0000256" key="4">
    <source>
        <dbReference type="ARBA" id="ARBA00022917"/>
    </source>
</evidence>
<evidence type="ECO:0000256" key="1">
    <source>
        <dbReference type="ARBA" id="ARBA00022555"/>
    </source>
</evidence>
<dbReference type="STRING" id="572480.Arnit_1651"/>
<evidence type="ECO:0000256" key="2">
    <source>
        <dbReference type="ARBA" id="ARBA00022730"/>
    </source>
</evidence>
<dbReference type="AlphaFoldDB" id="D5UZT6"/>
<dbReference type="CDD" id="cd00165">
    <property type="entry name" value="S4"/>
    <property type="match status" value="1"/>
</dbReference>
<evidence type="ECO:0000256" key="5">
    <source>
        <dbReference type="PROSITE-ProRule" id="PRU00182"/>
    </source>
</evidence>
<evidence type="ECO:0000259" key="6">
    <source>
        <dbReference type="SMART" id="SM00363"/>
    </source>
</evidence>
<dbReference type="SUPFAM" id="SSF55174">
    <property type="entry name" value="Alpha-L RNA-binding motif"/>
    <property type="match status" value="1"/>
</dbReference>
<dbReference type="Pfam" id="PF01479">
    <property type="entry name" value="S4"/>
    <property type="match status" value="1"/>
</dbReference>
<protein>
    <submittedName>
        <fullName evidence="7">RNA-binding S4 domain protein</fullName>
    </submittedName>
</protein>
<dbReference type="InterPro" id="IPR025490">
    <property type="entry name" value="RqcP"/>
</dbReference>
<organism evidence="7 8">
    <name type="scientific">Arcobacter nitrofigilis (strain ATCC 33309 / DSM 7299 / CCUG 15893 / LMG 7604 / NCTC 12251 / CI)</name>
    <name type="common">Campylobacter nitrofigilis</name>
    <dbReference type="NCBI Taxonomy" id="572480"/>
    <lineage>
        <taxon>Bacteria</taxon>
        <taxon>Pseudomonadati</taxon>
        <taxon>Campylobacterota</taxon>
        <taxon>Epsilonproteobacteria</taxon>
        <taxon>Campylobacterales</taxon>
        <taxon>Arcobacteraceae</taxon>
        <taxon>Arcobacter</taxon>
    </lineage>
</organism>
<dbReference type="EMBL" id="CP001999">
    <property type="protein sequence ID" value="ADG93305.1"/>
    <property type="molecule type" value="Genomic_DNA"/>
</dbReference>
<name>D5UZT6_ARCNC</name>
<feature type="domain" description="RNA-binding S4" evidence="6">
    <location>
        <begin position="1"/>
        <end position="62"/>
    </location>
</feature>
<dbReference type="HOGENOM" id="CLU_101003_4_2_7"/>
<dbReference type="PROSITE" id="PS50889">
    <property type="entry name" value="S4"/>
    <property type="match status" value="1"/>
</dbReference>
<keyword evidence="4" id="KW-0648">Protein biosynthesis</keyword>
<dbReference type="GO" id="GO:0000049">
    <property type="term" value="F:tRNA binding"/>
    <property type="evidence" value="ECO:0007669"/>
    <property type="project" value="UniProtKB-KW"/>
</dbReference>
<accession>D5UZT6</accession>
<dbReference type="PIRSF" id="PIRSF038881">
    <property type="entry name" value="RNAbp_HP1423"/>
    <property type="match status" value="1"/>
</dbReference>
<dbReference type="eggNOG" id="COG1188">
    <property type="taxonomic scope" value="Bacteria"/>
</dbReference>
<dbReference type="Gene3D" id="3.10.290.10">
    <property type="entry name" value="RNA-binding S4 domain"/>
    <property type="match status" value="1"/>
</dbReference>
<evidence type="ECO:0000313" key="8">
    <source>
        <dbReference type="Proteomes" id="UP000000939"/>
    </source>
</evidence>
<gene>
    <name evidence="7" type="ordered locus">Arnit_1651</name>
</gene>
<reference evidence="7 8" key="1">
    <citation type="journal article" date="2010" name="Stand. Genomic Sci.">
        <title>Complete genome sequence of Arcobacter nitrofigilis type strain (CI).</title>
        <authorList>
            <person name="Pati A."/>
            <person name="Gronow S."/>
            <person name="Lapidus A."/>
            <person name="Copeland A."/>
            <person name="Glavina Del Rio T."/>
            <person name="Nolan M."/>
            <person name="Lucas S."/>
            <person name="Tice H."/>
            <person name="Cheng J.F."/>
            <person name="Han C."/>
            <person name="Chertkov O."/>
            <person name="Bruce D."/>
            <person name="Tapia R."/>
            <person name="Goodwin L."/>
            <person name="Pitluck S."/>
            <person name="Liolios K."/>
            <person name="Ivanova N."/>
            <person name="Mavromatis K."/>
            <person name="Chen A."/>
            <person name="Palaniappan K."/>
            <person name="Land M."/>
            <person name="Hauser L."/>
            <person name="Chang Y.J."/>
            <person name="Jeffries C.D."/>
            <person name="Detter J.C."/>
            <person name="Rohde M."/>
            <person name="Goker M."/>
            <person name="Bristow J."/>
            <person name="Eisen J.A."/>
            <person name="Markowitz V."/>
            <person name="Hugenholtz P."/>
            <person name="Klenk H.P."/>
            <person name="Kyrpides N.C."/>
        </authorList>
    </citation>
    <scope>NUCLEOTIDE SEQUENCE [LARGE SCALE GENOMIC DNA]</scope>
    <source>
        <strain evidence="8">ATCC 33309 / DSM 7299 / CCUG 15893 / LMG 7604 / NCTC 12251 / CI</strain>
    </source>
</reference>
<dbReference type="OrthoDB" id="9797176at2"/>
<dbReference type="Proteomes" id="UP000000939">
    <property type="component" value="Chromosome"/>
</dbReference>
<dbReference type="GO" id="GO:0006412">
    <property type="term" value="P:translation"/>
    <property type="evidence" value="ECO:0007669"/>
    <property type="project" value="UniProtKB-KW"/>
</dbReference>
<dbReference type="InterPro" id="IPR036986">
    <property type="entry name" value="S4_RNA-bd_sf"/>
</dbReference>
<proteinExistence type="predicted"/>
<keyword evidence="3 5" id="KW-0694">RNA-binding</keyword>
<sequence>MRIDKFLNAVNITKRRAVAEDMLEHKVVYINGMPVKKAKEVKVGDLIEIKYLEYTEEYKVLQIPQTKSTPKSKQAEYIEKLKGKDDV</sequence>
<dbReference type="KEGG" id="ant:Arnit_1651"/>
<dbReference type="RefSeq" id="WP_013135450.1">
    <property type="nucleotide sequence ID" value="NC_014166.1"/>
</dbReference>
<dbReference type="GO" id="GO:0019843">
    <property type="term" value="F:rRNA binding"/>
    <property type="evidence" value="ECO:0007669"/>
    <property type="project" value="UniProtKB-KW"/>
</dbReference>
<dbReference type="SMART" id="SM00363">
    <property type="entry name" value="S4"/>
    <property type="match status" value="1"/>
</dbReference>